<dbReference type="PANTHER" id="PTHR28671">
    <property type="entry name" value="COILED-COIL DOMAIN-CONTAINING PROTEIN 169"/>
    <property type="match status" value="1"/>
</dbReference>
<dbReference type="Proteomes" id="UP001497525">
    <property type="component" value="Unassembled WGS sequence"/>
</dbReference>
<sequence>MQMPIDVEDSVATVAHADAIAQEKIWLKVLQQTNEKLQASIDMVEMQLSSIHEEGNEWKTRYEVQKEINDYYKKAFFICDQHVPKAKMILRIVNRTSRRGSNISSQLELDEDPREVLDEYIQYVDRLCKELESRTEQEGKAYYWATDIRKRALIELNYTYVPAPPMRAIGEKASTTDEMMLGRKTSNQSRLLNPKYGLIRRTSALKKLPPMRF</sequence>
<feature type="coiled-coil region" evidence="1">
    <location>
        <begin position="27"/>
        <end position="54"/>
    </location>
</feature>
<dbReference type="InterPro" id="IPR028022">
    <property type="entry name" value="DUF4600"/>
</dbReference>
<comment type="caution">
    <text evidence="2">The sequence shown here is derived from an EMBL/GenBank/DDBJ whole genome shotgun (WGS) entry which is preliminary data.</text>
</comment>
<dbReference type="Pfam" id="PF15372">
    <property type="entry name" value="DUF4600"/>
    <property type="match status" value="1"/>
</dbReference>
<evidence type="ECO:0000313" key="2">
    <source>
        <dbReference type="EMBL" id="CAL5142182.1"/>
    </source>
</evidence>
<organism evidence="2 3">
    <name type="scientific">Calicophoron daubneyi</name>
    <name type="common">Rumen fluke</name>
    <name type="synonym">Paramphistomum daubneyi</name>
    <dbReference type="NCBI Taxonomy" id="300641"/>
    <lineage>
        <taxon>Eukaryota</taxon>
        <taxon>Metazoa</taxon>
        <taxon>Spiralia</taxon>
        <taxon>Lophotrochozoa</taxon>
        <taxon>Platyhelminthes</taxon>
        <taxon>Trematoda</taxon>
        <taxon>Digenea</taxon>
        <taxon>Plagiorchiida</taxon>
        <taxon>Pronocephalata</taxon>
        <taxon>Paramphistomoidea</taxon>
        <taxon>Paramphistomidae</taxon>
        <taxon>Calicophoron</taxon>
    </lineage>
</organism>
<accession>A0AAV2TZ81</accession>
<evidence type="ECO:0000313" key="3">
    <source>
        <dbReference type="Proteomes" id="UP001497525"/>
    </source>
</evidence>
<reference evidence="2" key="1">
    <citation type="submission" date="2024-06" db="EMBL/GenBank/DDBJ databases">
        <authorList>
            <person name="Liu X."/>
            <person name="Lenzi L."/>
            <person name="Haldenby T S."/>
            <person name="Uol C."/>
        </authorList>
    </citation>
    <scope>NUCLEOTIDE SEQUENCE</scope>
</reference>
<proteinExistence type="predicted"/>
<dbReference type="AlphaFoldDB" id="A0AAV2TZ81"/>
<keyword evidence="1" id="KW-0175">Coiled coil</keyword>
<name>A0AAV2TZ81_CALDB</name>
<dbReference type="PANTHER" id="PTHR28671:SF3">
    <property type="entry name" value="COILED-COIL DOMAIN-CONTAINING PROTEIN 169"/>
    <property type="match status" value="1"/>
</dbReference>
<dbReference type="EMBL" id="CAXLJL010000978">
    <property type="protein sequence ID" value="CAL5142182.1"/>
    <property type="molecule type" value="Genomic_DNA"/>
</dbReference>
<gene>
    <name evidence="2" type="ORF">CDAUBV1_LOCUS17445</name>
</gene>
<evidence type="ECO:0000256" key="1">
    <source>
        <dbReference type="SAM" id="Coils"/>
    </source>
</evidence>
<protein>
    <submittedName>
        <fullName evidence="2">Uncharacterized protein</fullName>
    </submittedName>
</protein>